<keyword evidence="4" id="KW-1185">Reference proteome</keyword>
<feature type="region of interest" description="Disordered" evidence="1">
    <location>
        <begin position="1"/>
        <end position="22"/>
    </location>
</feature>
<dbReference type="AlphaFoldDB" id="A0A6M0QUI4"/>
<comment type="caution">
    <text evidence="3">The sequence shown here is derived from an EMBL/GenBank/DDBJ whole genome shotgun (WGS) entry which is preliminary data.</text>
</comment>
<keyword evidence="2" id="KW-0812">Transmembrane</keyword>
<protein>
    <recommendedName>
        <fullName evidence="5">DUF3329 domain-containing protein</fullName>
    </recommendedName>
</protein>
<proteinExistence type="predicted"/>
<organism evidence="3 4">
    <name type="scientific">Tabrizicola oligotrophica</name>
    <dbReference type="NCBI Taxonomy" id="2710650"/>
    <lineage>
        <taxon>Bacteria</taxon>
        <taxon>Pseudomonadati</taxon>
        <taxon>Pseudomonadota</taxon>
        <taxon>Alphaproteobacteria</taxon>
        <taxon>Rhodobacterales</taxon>
        <taxon>Paracoccaceae</taxon>
        <taxon>Tabrizicola</taxon>
    </lineage>
</organism>
<accession>A0A6M0QUI4</accession>
<gene>
    <name evidence="3" type="ORF">G4Z14_09315</name>
</gene>
<evidence type="ECO:0000256" key="2">
    <source>
        <dbReference type="SAM" id="Phobius"/>
    </source>
</evidence>
<keyword evidence="2" id="KW-0472">Membrane</keyword>
<feature type="compositionally biased region" description="Basic and acidic residues" evidence="1">
    <location>
        <begin position="1"/>
        <end position="14"/>
    </location>
</feature>
<evidence type="ECO:0008006" key="5">
    <source>
        <dbReference type="Google" id="ProtNLM"/>
    </source>
</evidence>
<dbReference type="RefSeq" id="WP_164625007.1">
    <property type="nucleotide sequence ID" value="NZ_JAAIVJ010000004.1"/>
</dbReference>
<keyword evidence="2" id="KW-1133">Transmembrane helix</keyword>
<dbReference type="Proteomes" id="UP000477782">
    <property type="component" value="Unassembled WGS sequence"/>
</dbReference>
<evidence type="ECO:0000313" key="3">
    <source>
        <dbReference type="EMBL" id="NEY90494.1"/>
    </source>
</evidence>
<evidence type="ECO:0000313" key="4">
    <source>
        <dbReference type="Proteomes" id="UP000477782"/>
    </source>
</evidence>
<evidence type="ECO:0000256" key="1">
    <source>
        <dbReference type="SAM" id="MobiDB-lite"/>
    </source>
</evidence>
<sequence length="79" mass="8750">MTKPPKPETPKPEAPKPGAVKPRFFDRDHPFFAKPWVRAVTVAVPGTMAVVDFTMGSPGWGVVFAGATAWALWELFLRR</sequence>
<feature type="transmembrane region" description="Helical" evidence="2">
    <location>
        <begin position="58"/>
        <end position="77"/>
    </location>
</feature>
<name>A0A6M0QUI4_9RHOB</name>
<dbReference type="EMBL" id="JAAIVJ010000004">
    <property type="protein sequence ID" value="NEY90494.1"/>
    <property type="molecule type" value="Genomic_DNA"/>
</dbReference>
<reference evidence="3 4" key="1">
    <citation type="submission" date="2020-02" db="EMBL/GenBank/DDBJ databases">
        <authorList>
            <person name="Chen W.-M."/>
        </authorList>
    </citation>
    <scope>NUCLEOTIDE SEQUENCE [LARGE SCALE GENOMIC DNA]</scope>
    <source>
        <strain evidence="3 4">KMS-5</strain>
    </source>
</reference>